<feature type="compositionally biased region" description="Acidic residues" evidence="5">
    <location>
        <begin position="269"/>
        <end position="284"/>
    </location>
</feature>
<dbReference type="Pfam" id="PF08766">
    <property type="entry name" value="DEK_C"/>
    <property type="match status" value="1"/>
</dbReference>
<feature type="domain" description="DEK-C" evidence="6">
    <location>
        <begin position="371"/>
        <end position="427"/>
    </location>
</feature>
<comment type="subcellular location">
    <subcellularLocation>
        <location evidence="1">Nucleus</location>
    </subcellularLocation>
</comment>
<dbReference type="PANTHER" id="PTHR13468:SF1">
    <property type="entry name" value="PROTEIN DEK"/>
    <property type="match status" value="1"/>
</dbReference>
<dbReference type="PANTHER" id="PTHR13468">
    <property type="entry name" value="DEK PROTEIN"/>
    <property type="match status" value="1"/>
</dbReference>
<organism evidence="7 8">
    <name type="scientific">Mesorhabditis spiculigera</name>
    <dbReference type="NCBI Taxonomy" id="96644"/>
    <lineage>
        <taxon>Eukaryota</taxon>
        <taxon>Metazoa</taxon>
        <taxon>Ecdysozoa</taxon>
        <taxon>Nematoda</taxon>
        <taxon>Chromadorea</taxon>
        <taxon>Rhabditida</taxon>
        <taxon>Rhabditina</taxon>
        <taxon>Rhabditomorpha</taxon>
        <taxon>Rhabditoidea</taxon>
        <taxon>Rhabditidae</taxon>
        <taxon>Mesorhabditinae</taxon>
        <taxon>Mesorhabditis</taxon>
    </lineage>
</organism>
<evidence type="ECO:0000256" key="3">
    <source>
        <dbReference type="ARBA" id="ARBA00023125"/>
    </source>
</evidence>
<dbReference type="GO" id="GO:2000779">
    <property type="term" value="P:regulation of double-strand break repair"/>
    <property type="evidence" value="ECO:0007669"/>
    <property type="project" value="TreeGrafter"/>
</dbReference>
<keyword evidence="3" id="KW-0238">DNA-binding</keyword>
<evidence type="ECO:0000256" key="4">
    <source>
        <dbReference type="ARBA" id="ARBA00023242"/>
    </source>
</evidence>
<dbReference type="Gene3D" id="1.10.10.60">
    <property type="entry name" value="Homeodomain-like"/>
    <property type="match status" value="1"/>
</dbReference>
<gene>
    <name evidence="7" type="ORF">MSPICULIGERA_LOCUS2256</name>
</gene>
<feature type="compositionally biased region" description="Acidic residues" evidence="5">
    <location>
        <begin position="351"/>
        <end position="367"/>
    </location>
</feature>
<proteinExistence type="predicted"/>
<evidence type="ECO:0000256" key="2">
    <source>
        <dbReference type="ARBA" id="ARBA00022853"/>
    </source>
</evidence>
<feature type="compositionally biased region" description="Basic and acidic residues" evidence="5">
    <location>
        <begin position="38"/>
        <end position="55"/>
    </location>
</feature>
<dbReference type="SUPFAM" id="SSF109715">
    <property type="entry name" value="DEK C-terminal domain"/>
    <property type="match status" value="1"/>
</dbReference>
<dbReference type="GO" id="GO:0042393">
    <property type="term" value="F:histone binding"/>
    <property type="evidence" value="ECO:0007669"/>
    <property type="project" value="TreeGrafter"/>
</dbReference>
<evidence type="ECO:0000313" key="8">
    <source>
        <dbReference type="Proteomes" id="UP001177023"/>
    </source>
</evidence>
<evidence type="ECO:0000259" key="6">
    <source>
        <dbReference type="PROSITE" id="PS51998"/>
    </source>
</evidence>
<keyword evidence="8" id="KW-1185">Reference proteome</keyword>
<dbReference type="AlphaFoldDB" id="A0AA36C718"/>
<dbReference type="EMBL" id="CATQJA010000664">
    <property type="protein sequence ID" value="CAJ0562865.1"/>
    <property type="molecule type" value="Genomic_DNA"/>
</dbReference>
<keyword evidence="4" id="KW-0539">Nucleus</keyword>
<evidence type="ECO:0000313" key="7">
    <source>
        <dbReference type="EMBL" id="CAJ0562865.1"/>
    </source>
</evidence>
<dbReference type="GO" id="GO:0003677">
    <property type="term" value="F:DNA binding"/>
    <property type="evidence" value="ECO:0007669"/>
    <property type="project" value="UniProtKB-KW"/>
</dbReference>
<feature type="region of interest" description="Disordered" evidence="5">
    <location>
        <begin position="227"/>
        <end position="375"/>
    </location>
</feature>
<comment type="caution">
    <text evidence="7">The sequence shown here is derived from an EMBL/GenBank/DDBJ whole genome shotgun (WGS) entry which is preliminary data.</text>
</comment>
<evidence type="ECO:0000256" key="1">
    <source>
        <dbReference type="ARBA" id="ARBA00004123"/>
    </source>
</evidence>
<keyword evidence="2" id="KW-0156">Chromatin regulator</keyword>
<dbReference type="InterPro" id="IPR044198">
    <property type="entry name" value="DEK"/>
</dbReference>
<feature type="compositionally biased region" description="Basic and acidic residues" evidence="5">
    <location>
        <begin position="331"/>
        <end position="350"/>
    </location>
</feature>
<feature type="non-terminal residue" evidence="7">
    <location>
        <position position="1"/>
    </location>
</feature>
<dbReference type="InterPro" id="IPR014876">
    <property type="entry name" value="DEK_C"/>
</dbReference>
<sequence length="430" mass="47808">MSDEEKVDLSIEGAQSEEPEETPPPTTGPEVEESSPADIRKVDEEKPAENKEKPRPSKSPKKSPTKQTTETPDAPEEKKLGVLDKPLIIEGRRSRVKVDHFVIATPKAEKQNVEDVAGKGAGMALGDISSANEYITKSRPADLKLLHKLLYRREGQAAHATIFKRALRQFNGWWFDEKSDEWQKRVDILNKMKLADVKKLRSGVGLHHAAPTREKEAENLMNYLLNPSGKSTQAEMAKKEKKTAAKKRVSKAKATPAKRSKKAANSESEQSEDEPEIEDNEEDYAAPTPKKRGPPKTASPKKTAKSKAKIDSEEDSDSKSSDEGEDENDDSSVKTETKSTDEKGDVKAAGEEEDKEDEAEKEAEEEEDPKRPNAALIRKAAGKLLKEFDLTQVSMRQMCDAVCEKFPDSDLVERKSFLKGVITEILQEMA</sequence>
<dbReference type="Proteomes" id="UP001177023">
    <property type="component" value="Unassembled WGS sequence"/>
</dbReference>
<reference evidence="7" key="1">
    <citation type="submission" date="2023-06" db="EMBL/GenBank/DDBJ databases">
        <authorList>
            <person name="Delattre M."/>
        </authorList>
    </citation>
    <scope>NUCLEOTIDE SEQUENCE</scope>
    <source>
        <strain evidence="7">AF72</strain>
    </source>
</reference>
<protein>
    <recommendedName>
        <fullName evidence="6">DEK-C domain-containing protein</fullName>
    </recommendedName>
</protein>
<dbReference type="GO" id="GO:0006325">
    <property type="term" value="P:chromatin organization"/>
    <property type="evidence" value="ECO:0007669"/>
    <property type="project" value="UniProtKB-KW"/>
</dbReference>
<feature type="compositionally biased region" description="Basic residues" evidence="5">
    <location>
        <begin position="239"/>
        <end position="262"/>
    </location>
</feature>
<feature type="region of interest" description="Disordered" evidence="5">
    <location>
        <begin position="1"/>
        <end position="79"/>
    </location>
</feature>
<accession>A0AA36C718</accession>
<evidence type="ECO:0000256" key="5">
    <source>
        <dbReference type="SAM" id="MobiDB-lite"/>
    </source>
</evidence>
<dbReference type="PROSITE" id="PS51998">
    <property type="entry name" value="DEK_C"/>
    <property type="match status" value="1"/>
</dbReference>
<dbReference type="GO" id="GO:0005634">
    <property type="term" value="C:nucleus"/>
    <property type="evidence" value="ECO:0007669"/>
    <property type="project" value="UniProtKB-SubCell"/>
</dbReference>
<name>A0AA36C718_9BILA</name>